<evidence type="ECO:0000256" key="1">
    <source>
        <dbReference type="SAM" id="MobiDB-lite"/>
    </source>
</evidence>
<evidence type="ECO:0000313" key="3">
    <source>
        <dbReference type="Proteomes" id="UP001280121"/>
    </source>
</evidence>
<protein>
    <submittedName>
        <fullName evidence="2">Uncharacterized protein</fullName>
    </submittedName>
</protein>
<dbReference type="EMBL" id="JANJYI010000002">
    <property type="protein sequence ID" value="KAK2658545.1"/>
    <property type="molecule type" value="Genomic_DNA"/>
</dbReference>
<feature type="compositionally biased region" description="Polar residues" evidence="1">
    <location>
        <begin position="1"/>
        <end position="10"/>
    </location>
</feature>
<feature type="region of interest" description="Disordered" evidence="1">
    <location>
        <begin position="1"/>
        <end position="31"/>
    </location>
</feature>
<reference evidence="2" key="1">
    <citation type="journal article" date="2023" name="Plant J.">
        <title>Genome sequences and population genomics provide insights into the demographic history, inbreeding, and mutation load of two 'living fossil' tree species of Dipteronia.</title>
        <authorList>
            <person name="Feng Y."/>
            <person name="Comes H.P."/>
            <person name="Chen J."/>
            <person name="Zhu S."/>
            <person name="Lu R."/>
            <person name="Zhang X."/>
            <person name="Li P."/>
            <person name="Qiu J."/>
            <person name="Olsen K.M."/>
            <person name="Qiu Y."/>
        </authorList>
    </citation>
    <scope>NUCLEOTIDE SEQUENCE</scope>
    <source>
        <strain evidence="2">KIB01</strain>
    </source>
</reference>
<name>A0AAD9XFG9_9ROSI</name>
<feature type="compositionally biased region" description="Acidic residues" evidence="1">
    <location>
        <begin position="14"/>
        <end position="23"/>
    </location>
</feature>
<dbReference type="Proteomes" id="UP001280121">
    <property type="component" value="Unassembled WGS sequence"/>
</dbReference>
<proteinExistence type="predicted"/>
<keyword evidence="3" id="KW-1185">Reference proteome</keyword>
<dbReference type="Gene3D" id="3.30.200.20">
    <property type="entry name" value="Phosphorylase Kinase, domain 1"/>
    <property type="match status" value="1"/>
</dbReference>
<accession>A0AAD9XFG9</accession>
<sequence length="121" mass="13832">MDCTGCQNHNDGPDSAEEGDEEMATIKNCQSQQEVSDIDDFAELAGVVDLLEKMLVFDQNKCIIVDEALCYPYLAPLHDINKEPVCPRPFSFDFDHPYFTEENIKELIYRETVNFNPDPTH</sequence>
<comment type="caution">
    <text evidence="2">The sequence shown here is derived from an EMBL/GenBank/DDBJ whole genome shotgun (WGS) entry which is preliminary data.</text>
</comment>
<dbReference type="Gene3D" id="1.10.510.10">
    <property type="entry name" value="Transferase(Phosphotransferase) domain 1"/>
    <property type="match status" value="1"/>
</dbReference>
<gene>
    <name evidence="2" type="ORF">Ddye_005078</name>
</gene>
<dbReference type="AlphaFoldDB" id="A0AAD9XFG9"/>
<evidence type="ECO:0000313" key="2">
    <source>
        <dbReference type="EMBL" id="KAK2658545.1"/>
    </source>
</evidence>
<organism evidence="2 3">
    <name type="scientific">Dipteronia dyeriana</name>
    <dbReference type="NCBI Taxonomy" id="168575"/>
    <lineage>
        <taxon>Eukaryota</taxon>
        <taxon>Viridiplantae</taxon>
        <taxon>Streptophyta</taxon>
        <taxon>Embryophyta</taxon>
        <taxon>Tracheophyta</taxon>
        <taxon>Spermatophyta</taxon>
        <taxon>Magnoliopsida</taxon>
        <taxon>eudicotyledons</taxon>
        <taxon>Gunneridae</taxon>
        <taxon>Pentapetalae</taxon>
        <taxon>rosids</taxon>
        <taxon>malvids</taxon>
        <taxon>Sapindales</taxon>
        <taxon>Sapindaceae</taxon>
        <taxon>Hippocastanoideae</taxon>
        <taxon>Acereae</taxon>
        <taxon>Dipteronia</taxon>
    </lineage>
</organism>